<evidence type="ECO:0000256" key="6">
    <source>
        <dbReference type="ARBA" id="ARBA00022777"/>
    </source>
</evidence>
<dbReference type="EC" id="2.7.13.3" evidence="2"/>
<evidence type="ECO:0000256" key="8">
    <source>
        <dbReference type="ARBA" id="ARBA00023012"/>
    </source>
</evidence>
<dbReference type="Pfam" id="PF07730">
    <property type="entry name" value="HisKA_3"/>
    <property type="match status" value="1"/>
</dbReference>
<evidence type="ECO:0000313" key="11">
    <source>
        <dbReference type="EMBL" id="MFC4627494.1"/>
    </source>
</evidence>
<dbReference type="RefSeq" id="WP_377132691.1">
    <property type="nucleotide sequence ID" value="NZ_JBHSFI010000002.1"/>
</dbReference>
<evidence type="ECO:0000256" key="1">
    <source>
        <dbReference type="ARBA" id="ARBA00000085"/>
    </source>
</evidence>
<protein>
    <recommendedName>
        <fullName evidence="2">histidine kinase</fullName>
        <ecNumber evidence="2">2.7.13.3</ecNumber>
    </recommendedName>
</protein>
<keyword evidence="9" id="KW-0812">Transmembrane</keyword>
<dbReference type="InterPro" id="IPR050482">
    <property type="entry name" value="Sensor_HK_TwoCompSys"/>
</dbReference>
<comment type="caution">
    <text evidence="11">The sequence shown here is derived from an EMBL/GenBank/DDBJ whole genome shotgun (WGS) entry which is preliminary data.</text>
</comment>
<organism evidence="11 12">
    <name type="scientific">Promicromonospora alba</name>
    <dbReference type="NCBI Taxonomy" id="1616110"/>
    <lineage>
        <taxon>Bacteria</taxon>
        <taxon>Bacillati</taxon>
        <taxon>Actinomycetota</taxon>
        <taxon>Actinomycetes</taxon>
        <taxon>Micrococcales</taxon>
        <taxon>Promicromonosporaceae</taxon>
        <taxon>Promicromonospora</taxon>
    </lineage>
</organism>
<feature type="domain" description="Signal transduction histidine kinase subgroup 3 dimerisation and phosphoacceptor" evidence="10">
    <location>
        <begin position="175"/>
        <end position="240"/>
    </location>
</feature>
<gene>
    <name evidence="11" type="ORF">ACFO6V_04555</name>
</gene>
<accession>A0ABV9HAU4</accession>
<dbReference type="InterPro" id="IPR011712">
    <property type="entry name" value="Sig_transdc_His_kin_sub3_dim/P"/>
</dbReference>
<comment type="catalytic activity">
    <reaction evidence="1">
        <text>ATP + protein L-histidine = ADP + protein N-phospho-L-histidine.</text>
        <dbReference type="EC" id="2.7.13.3"/>
    </reaction>
</comment>
<evidence type="ECO:0000259" key="10">
    <source>
        <dbReference type="Pfam" id="PF07730"/>
    </source>
</evidence>
<feature type="transmembrane region" description="Helical" evidence="9">
    <location>
        <begin position="41"/>
        <end position="57"/>
    </location>
</feature>
<keyword evidence="9" id="KW-0472">Membrane</keyword>
<dbReference type="SUPFAM" id="SSF55874">
    <property type="entry name" value="ATPase domain of HSP90 chaperone/DNA topoisomerase II/histidine kinase"/>
    <property type="match status" value="1"/>
</dbReference>
<dbReference type="PANTHER" id="PTHR24421:SF10">
    <property type="entry name" value="NITRATE_NITRITE SENSOR PROTEIN NARQ"/>
    <property type="match status" value="1"/>
</dbReference>
<keyword evidence="7" id="KW-0067">ATP-binding</keyword>
<dbReference type="GO" id="GO:0016301">
    <property type="term" value="F:kinase activity"/>
    <property type="evidence" value="ECO:0007669"/>
    <property type="project" value="UniProtKB-KW"/>
</dbReference>
<evidence type="ECO:0000256" key="2">
    <source>
        <dbReference type="ARBA" id="ARBA00012438"/>
    </source>
</evidence>
<reference evidence="12" key="1">
    <citation type="journal article" date="2019" name="Int. J. Syst. Evol. Microbiol.">
        <title>The Global Catalogue of Microorganisms (GCM) 10K type strain sequencing project: providing services to taxonomists for standard genome sequencing and annotation.</title>
        <authorList>
            <consortium name="The Broad Institute Genomics Platform"/>
            <consortium name="The Broad Institute Genome Sequencing Center for Infectious Disease"/>
            <person name="Wu L."/>
            <person name="Ma J."/>
        </authorList>
    </citation>
    <scope>NUCLEOTIDE SEQUENCE [LARGE SCALE GENOMIC DNA]</scope>
    <source>
        <strain evidence="12">CCUG 42722</strain>
    </source>
</reference>
<feature type="transmembrane region" description="Helical" evidence="9">
    <location>
        <begin position="99"/>
        <end position="120"/>
    </location>
</feature>
<evidence type="ECO:0000256" key="4">
    <source>
        <dbReference type="ARBA" id="ARBA00022679"/>
    </source>
</evidence>
<dbReference type="CDD" id="cd16917">
    <property type="entry name" value="HATPase_UhpB-NarQ-NarX-like"/>
    <property type="match status" value="1"/>
</dbReference>
<name>A0ABV9HAU4_9MICO</name>
<evidence type="ECO:0000313" key="12">
    <source>
        <dbReference type="Proteomes" id="UP001596011"/>
    </source>
</evidence>
<keyword evidence="6 11" id="KW-0418">Kinase</keyword>
<sequence>MRPLTGRQELLRYAIASVPLVLVGVGWAFVIANDIAGWPEAALDLALGVVGLVLLRWRRRLPFTIAVGTALLTIGSGSATGAAYVALVSLATHRDGRRTAAAAAVLWLAFVGTTFVDSGWGSTTTLVAAIAGTVMVACLVGFGLYRRSRWELELSEERRQESERRDGLERARAGERARIAREMHDVLAHRLSILSLHAGALAHRTDLTADEVRQAAAVIRDNAHASLEELRGTLGSLREEDPLGGPQPSFDDLPALVAEVREAGQRVGYRSALEHVEQLPPQVGRHIYRIVQEALTNARKHAPGAPVTVELSGASGTSVEVRVTNAARLPGKASVSSDGLGLIGLGERAALLGGTLTHHNDGDRFVVEASLPWSVTE</sequence>
<keyword evidence="8" id="KW-0902">Two-component regulatory system</keyword>
<keyword evidence="9" id="KW-1133">Transmembrane helix</keyword>
<evidence type="ECO:0000256" key="5">
    <source>
        <dbReference type="ARBA" id="ARBA00022741"/>
    </source>
</evidence>
<dbReference type="PANTHER" id="PTHR24421">
    <property type="entry name" value="NITRATE/NITRITE SENSOR PROTEIN NARX-RELATED"/>
    <property type="match status" value="1"/>
</dbReference>
<keyword evidence="5" id="KW-0547">Nucleotide-binding</keyword>
<feature type="transmembrane region" description="Helical" evidence="9">
    <location>
        <begin position="126"/>
        <end position="145"/>
    </location>
</feature>
<evidence type="ECO:0000256" key="3">
    <source>
        <dbReference type="ARBA" id="ARBA00022553"/>
    </source>
</evidence>
<dbReference type="InterPro" id="IPR036890">
    <property type="entry name" value="HATPase_C_sf"/>
</dbReference>
<keyword evidence="12" id="KW-1185">Reference proteome</keyword>
<dbReference type="Gene3D" id="3.30.565.10">
    <property type="entry name" value="Histidine kinase-like ATPase, C-terminal domain"/>
    <property type="match status" value="1"/>
</dbReference>
<evidence type="ECO:0000256" key="9">
    <source>
        <dbReference type="SAM" id="Phobius"/>
    </source>
</evidence>
<dbReference type="EMBL" id="JBHSFI010000002">
    <property type="protein sequence ID" value="MFC4627494.1"/>
    <property type="molecule type" value="Genomic_DNA"/>
</dbReference>
<keyword evidence="3" id="KW-0597">Phosphoprotein</keyword>
<dbReference type="Proteomes" id="UP001596011">
    <property type="component" value="Unassembled WGS sequence"/>
</dbReference>
<dbReference type="Gene3D" id="1.20.5.1930">
    <property type="match status" value="1"/>
</dbReference>
<proteinExistence type="predicted"/>
<feature type="transmembrane region" description="Helical" evidence="9">
    <location>
        <begin position="12"/>
        <end position="32"/>
    </location>
</feature>
<keyword evidence="4" id="KW-0808">Transferase</keyword>
<feature type="transmembrane region" description="Helical" evidence="9">
    <location>
        <begin position="63"/>
        <end position="87"/>
    </location>
</feature>
<evidence type="ECO:0000256" key="7">
    <source>
        <dbReference type="ARBA" id="ARBA00022840"/>
    </source>
</evidence>